<feature type="coiled-coil region" evidence="1">
    <location>
        <begin position="18"/>
        <end position="45"/>
    </location>
</feature>
<comment type="caution">
    <text evidence="3">The sequence shown here is derived from an EMBL/GenBank/DDBJ whole genome shotgun (WGS) entry which is preliminary data.</text>
</comment>
<protein>
    <submittedName>
        <fullName evidence="3">Uncharacterized protein</fullName>
    </submittedName>
</protein>
<gene>
    <name evidence="3" type="ORF">DQK91_18985</name>
</gene>
<feature type="region of interest" description="Disordered" evidence="2">
    <location>
        <begin position="71"/>
        <end position="91"/>
    </location>
</feature>
<dbReference type="RefSeq" id="WP_144306983.1">
    <property type="nucleotide sequence ID" value="NZ_QMIF01000017.1"/>
</dbReference>
<reference evidence="3 4" key="1">
    <citation type="submission" date="2018-06" db="EMBL/GenBank/DDBJ databases">
        <title>Complete genome of Desulfovibrio marinus P48SEP.</title>
        <authorList>
            <person name="Crispim J.S."/>
            <person name="Vidigal P.M.P."/>
            <person name="Silva L.C.F."/>
            <person name="Araujo L.C."/>
            <person name="Laguardia C.N."/>
            <person name="Dias R.S."/>
            <person name="Sousa M.P."/>
            <person name="Paula S.O."/>
            <person name="Silva C."/>
        </authorList>
    </citation>
    <scope>NUCLEOTIDE SEQUENCE [LARGE SCALE GENOMIC DNA]</scope>
    <source>
        <strain evidence="3 4">P48SEP</strain>
    </source>
</reference>
<feature type="compositionally biased region" description="Basic and acidic residues" evidence="2">
    <location>
        <begin position="78"/>
        <end position="88"/>
    </location>
</feature>
<evidence type="ECO:0000313" key="3">
    <source>
        <dbReference type="EMBL" id="TVM31197.1"/>
    </source>
</evidence>
<dbReference type="Proteomes" id="UP000434052">
    <property type="component" value="Unassembled WGS sequence"/>
</dbReference>
<dbReference type="AlphaFoldDB" id="A0A6P1ZDU8"/>
<evidence type="ECO:0000256" key="1">
    <source>
        <dbReference type="SAM" id="Coils"/>
    </source>
</evidence>
<proteinExistence type="predicted"/>
<evidence type="ECO:0000313" key="4">
    <source>
        <dbReference type="Proteomes" id="UP000434052"/>
    </source>
</evidence>
<accession>A0A6P1ZDU8</accession>
<evidence type="ECO:0000256" key="2">
    <source>
        <dbReference type="SAM" id="MobiDB-lite"/>
    </source>
</evidence>
<sequence>MGQLEDITTRLEALYQWSDKTDDRLKQLEQRVERMDHQIFCHRDKFRADIDNLKELTELIKENQPDAFRKLFMQGPHPDNERPQDGKKYSPTPILDMLGRRSGKTTLLKQMVAEKADNQVEADKVLGDMNTYGIGLMRDGKHVPTDGVFIGLEPRTDAEEESLLDTCPCFGGCEQCKPATPADECSTIYDVADYRERHQPEQPEPCPYCNTIPKLSAADDDFYRHPTMPKDATCPLESIKDVTGEQWNSICRDVRAGRSAKVHKELQKFLDGYGIFETNQEIREQRDELAEIMRGLANWWTFDGPLGKIQQRAREYVEAHPED</sequence>
<name>A0A6P1ZDU8_9BACT</name>
<organism evidence="3 4">
    <name type="scientific">Oceanidesulfovibrio marinus</name>
    <dbReference type="NCBI Taxonomy" id="370038"/>
    <lineage>
        <taxon>Bacteria</taxon>
        <taxon>Pseudomonadati</taxon>
        <taxon>Thermodesulfobacteriota</taxon>
        <taxon>Desulfovibrionia</taxon>
        <taxon>Desulfovibrionales</taxon>
        <taxon>Desulfovibrionaceae</taxon>
        <taxon>Oceanidesulfovibrio</taxon>
    </lineage>
</organism>
<dbReference type="EMBL" id="QMIF01000017">
    <property type="protein sequence ID" value="TVM31197.1"/>
    <property type="molecule type" value="Genomic_DNA"/>
</dbReference>
<keyword evidence="1" id="KW-0175">Coiled coil</keyword>